<evidence type="ECO:0000313" key="9">
    <source>
        <dbReference type="EMBL" id="VDM32269.1"/>
    </source>
</evidence>
<gene>
    <name evidence="9" type="ORF">TTAC_LOCUS7810</name>
</gene>
<proteinExistence type="predicted"/>
<evidence type="ECO:0000259" key="8">
    <source>
        <dbReference type="Pfam" id="PF01490"/>
    </source>
</evidence>
<dbReference type="PANTHER" id="PTHR22950:SF646">
    <property type="entry name" value="SODIUM-COUPLED NEUTRAL AMINO ACID TRANSPORTER 10-RELATED"/>
    <property type="match status" value="1"/>
</dbReference>
<dbReference type="Pfam" id="PF01490">
    <property type="entry name" value="Aa_trans"/>
    <property type="match status" value="1"/>
</dbReference>
<keyword evidence="3 7" id="KW-0812">Transmembrane</keyword>
<feature type="transmembrane region" description="Helical" evidence="7">
    <location>
        <begin position="295"/>
        <end position="318"/>
    </location>
</feature>
<dbReference type="EMBL" id="UYWX01020407">
    <property type="protein sequence ID" value="VDM32269.1"/>
    <property type="molecule type" value="Genomic_DNA"/>
</dbReference>
<organism evidence="11">
    <name type="scientific">Hydatigena taeniaeformis</name>
    <name type="common">Feline tapeworm</name>
    <name type="synonym">Taenia taeniaeformis</name>
    <dbReference type="NCBI Taxonomy" id="6205"/>
    <lineage>
        <taxon>Eukaryota</taxon>
        <taxon>Metazoa</taxon>
        <taxon>Spiralia</taxon>
        <taxon>Lophotrochozoa</taxon>
        <taxon>Platyhelminthes</taxon>
        <taxon>Cestoda</taxon>
        <taxon>Eucestoda</taxon>
        <taxon>Cyclophyllidea</taxon>
        <taxon>Taeniidae</taxon>
        <taxon>Hydatigera</taxon>
    </lineage>
</organism>
<dbReference type="PANTHER" id="PTHR22950">
    <property type="entry name" value="AMINO ACID TRANSPORTER"/>
    <property type="match status" value="1"/>
</dbReference>
<dbReference type="OrthoDB" id="6258183at2759"/>
<evidence type="ECO:0000313" key="10">
    <source>
        <dbReference type="Proteomes" id="UP000274429"/>
    </source>
</evidence>
<keyword evidence="5 7" id="KW-1133">Transmembrane helix</keyword>
<dbReference type="STRING" id="6205.A0A0R3X3B1"/>
<evidence type="ECO:0000256" key="2">
    <source>
        <dbReference type="ARBA" id="ARBA00022448"/>
    </source>
</evidence>
<name>A0A0R3X3B1_HYDTA</name>
<evidence type="ECO:0000256" key="6">
    <source>
        <dbReference type="ARBA" id="ARBA00023136"/>
    </source>
</evidence>
<dbReference type="InterPro" id="IPR013057">
    <property type="entry name" value="AA_transpt_TM"/>
</dbReference>
<keyword evidence="4" id="KW-0029">Amino-acid transport</keyword>
<evidence type="ECO:0000256" key="1">
    <source>
        <dbReference type="ARBA" id="ARBA00004141"/>
    </source>
</evidence>
<evidence type="ECO:0000256" key="3">
    <source>
        <dbReference type="ARBA" id="ARBA00022692"/>
    </source>
</evidence>
<keyword evidence="6 7" id="KW-0472">Membrane</keyword>
<evidence type="ECO:0000256" key="4">
    <source>
        <dbReference type="ARBA" id="ARBA00022970"/>
    </source>
</evidence>
<keyword evidence="2" id="KW-0813">Transport</keyword>
<accession>A0A0R3X3B1</accession>
<protein>
    <submittedName>
        <fullName evidence="11">Aa_trans domain-containing protein</fullName>
    </submittedName>
</protein>
<feature type="transmembrane region" description="Helical" evidence="7">
    <location>
        <begin position="27"/>
        <end position="46"/>
    </location>
</feature>
<keyword evidence="10" id="KW-1185">Reference proteome</keyword>
<evidence type="ECO:0000313" key="11">
    <source>
        <dbReference type="WBParaSite" id="TTAC_0000782501-mRNA-1"/>
    </source>
</evidence>
<evidence type="ECO:0000256" key="7">
    <source>
        <dbReference type="SAM" id="Phobius"/>
    </source>
</evidence>
<reference evidence="9 10" key="2">
    <citation type="submission" date="2018-11" db="EMBL/GenBank/DDBJ databases">
        <authorList>
            <consortium name="Pathogen Informatics"/>
        </authorList>
    </citation>
    <scope>NUCLEOTIDE SEQUENCE [LARGE SCALE GENOMIC DNA]</scope>
</reference>
<evidence type="ECO:0000256" key="5">
    <source>
        <dbReference type="ARBA" id="ARBA00022989"/>
    </source>
</evidence>
<feature type="transmembrane region" description="Helical" evidence="7">
    <location>
        <begin position="58"/>
        <end position="77"/>
    </location>
</feature>
<dbReference type="AlphaFoldDB" id="A0A0R3X3B1"/>
<feature type="transmembrane region" description="Helical" evidence="7">
    <location>
        <begin position="134"/>
        <end position="159"/>
    </location>
</feature>
<dbReference type="GO" id="GO:0016020">
    <property type="term" value="C:membrane"/>
    <property type="evidence" value="ECO:0007669"/>
    <property type="project" value="UniProtKB-SubCell"/>
</dbReference>
<dbReference type="GO" id="GO:0015179">
    <property type="term" value="F:L-amino acid transmembrane transporter activity"/>
    <property type="evidence" value="ECO:0007669"/>
    <property type="project" value="TreeGrafter"/>
</dbReference>
<dbReference type="Proteomes" id="UP000274429">
    <property type="component" value="Unassembled WGS sequence"/>
</dbReference>
<feature type="domain" description="Amino acid transporter transmembrane" evidence="8">
    <location>
        <begin position="3"/>
        <end position="310"/>
    </location>
</feature>
<reference evidence="11" key="1">
    <citation type="submission" date="2017-02" db="UniProtKB">
        <authorList>
            <consortium name="WormBaseParasite"/>
        </authorList>
    </citation>
    <scope>IDENTIFICATION</scope>
</reference>
<sequence>MLVGLNVAISDLGSEIFSTIYGVKATFTTRRCVLLVIIALITPFCFLQRIDFLSATSLVAVIIYIIFLSNLLIVYLLPRIFSVYFSLKYFRLWRPEGLVRCAPIIASSLCCQVQVSTIYSSLNNPPLSTMRKVLICALSFIFICYSGAGLMGYMAFYHGLNESLPGDMLASYPEDHRAVHIRLGFLYTVAASLPLLLFPLRTALHSLLFEEAVVEEGPLYVDAPLTIPNLRFHWLTGAVIFLSVVASQATDKVEVILTNTGGFAGGASCYLLPAVIGARAVGGSGGGRGNRSTKLIICFLSFLGALIFSSPFLTFLGVDT</sequence>
<feature type="transmembrane region" description="Helical" evidence="7">
    <location>
        <begin position="179"/>
        <end position="198"/>
    </location>
</feature>
<comment type="subcellular location">
    <subcellularLocation>
        <location evidence="1">Membrane</location>
        <topology evidence="1">Multi-pass membrane protein</topology>
    </subcellularLocation>
</comment>
<dbReference type="WBParaSite" id="TTAC_0000782501-mRNA-1">
    <property type="protein sequence ID" value="TTAC_0000782501-mRNA-1"/>
    <property type="gene ID" value="TTAC_0000782501"/>
</dbReference>